<protein>
    <submittedName>
        <fullName evidence="1">Uncharacterized protein</fullName>
    </submittedName>
</protein>
<reference evidence="2" key="1">
    <citation type="submission" date="2012-01" db="EMBL/GenBank/DDBJ databases">
        <authorList>
            <person name="Walter R."/>
            <person name="Schartl M."/>
            <person name="Warren W."/>
        </authorList>
    </citation>
    <scope>NUCLEOTIDE SEQUENCE [LARGE SCALE GENOMIC DNA]</scope>
    <source>
        <strain evidence="2">JP 163 A</strain>
    </source>
</reference>
<reference evidence="1" key="3">
    <citation type="submission" date="2025-08" db="UniProtKB">
        <authorList>
            <consortium name="Ensembl"/>
        </authorList>
    </citation>
    <scope>IDENTIFICATION</scope>
    <source>
        <strain evidence="1">JP 163 A</strain>
    </source>
</reference>
<keyword evidence="2" id="KW-1185">Reference proteome</keyword>
<name>A0A3B5R2P7_XIPMA</name>
<dbReference type="InParanoid" id="A0A3B5R2P7"/>
<organism evidence="1 2">
    <name type="scientific">Xiphophorus maculatus</name>
    <name type="common">Southern platyfish</name>
    <name type="synonym">Platypoecilus maculatus</name>
    <dbReference type="NCBI Taxonomy" id="8083"/>
    <lineage>
        <taxon>Eukaryota</taxon>
        <taxon>Metazoa</taxon>
        <taxon>Chordata</taxon>
        <taxon>Craniata</taxon>
        <taxon>Vertebrata</taxon>
        <taxon>Euteleostomi</taxon>
        <taxon>Actinopterygii</taxon>
        <taxon>Neopterygii</taxon>
        <taxon>Teleostei</taxon>
        <taxon>Neoteleostei</taxon>
        <taxon>Acanthomorphata</taxon>
        <taxon>Ovalentaria</taxon>
        <taxon>Atherinomorphae</taxon>
        <taxon>Cyprinodontiformes</taxon>
        <taxon>Poeciliidae</taxon>
        <taxon>Poeciliinae</taxon>
        <taxon>Xiphophorus</taxon>
    </lineage>
</organism>
<dbReference type="Ensembl" id="ENSXMAT00000029112.1">
    <property type="protein sequence ID" value="ENSXMAP00000037622.1"/>
    <property type="gene ID" value="ENSXMAG00000027439.1"/>
</dbReference>
<evidence type="ECO:0000313" key="2">
    <source>
        <dbReference type="Proteomes" id="UP000002852"/>
    </source>
</evidence>
<sequence length="79" mass="9151">ENRCLGRKVETPTTKHPPNQLDQLVLHIYNNYIRLIIFKSVVYFCCDVTVSDYSLMGHRTSSSRALGEENAMEETEQFI</sequence>
<reference evidence="2" key="2">
    <citation type="journal article" date="2013" name="Nat. Genet.">
        <title>The genome of the platyfish, Xiphophorus maculatus, provides insights into evolutionary adaptation and several complex traits.</title>
        <authorList>
            <person name="Schartl M."/>
            <person name="Walter R.B."/>
            <person name="Shen Y."/>
            <person name="Garcia T."/>
            <person name="Catchen J."/>
            <person name="Amores A."/>
            <person name="Braasch I."/>
            <person name="Chalopin D."/>
            <person name="Volff J.N."/>
            <person name="Lesch K.P."/>
            <person name="Bisazza A."/>
            <person name="Minx P."/>
            <person name="Hillier L."/>
            <person name="Wilson R.K."/>
            <person name="Fuerstenberg S."/>
            <person name="Boore J."/>
            <person name="Searle S."/>
            <person name="Postlethwait J.H."/>
            <person name="Warren W.C."/>
        </authorList>
    </citation>
    <scope>NUCLEOTIDE SEQUENCE [LARGE SCALE GENOMIC DNA]</scope>
    <source>
        <strain evidence="2">JP 163 A</strain>
    </source>
</reference>
<proteinExistence type="predicted"/>
<dbReference type="AlphaFoldDB" id="A0A3B5R2P7"/>
<accession>A0A3B5R2P7</accession>
<reference evidence="1" key="4">
    <citation type="submission" date="2025-09" db="UniProtKB">
        <authorList>
            <consortium name="Ensembl"/>
        </authorList>
    </citation>
    <scope>IDENTIFICATION</scope>
    <source>
        <strain evidence="1">JP 163 A</strain>
    </source>
</reference>
<evidence type="ECO:0000313" key="1">
    <source>
        <dbReference type="Ensembl" id="ENSXMAP00000037622.1"/>
    </source>
</evidence>
<dbReference type="Proteomes" id="UP000002852">
    <property type="component" value="Unassembled WGS sequence"/>
</dbReference>